<evidence type="ECO:0000256" key="1">
    <source>
        <dbReference type="ARBA" id="ARBA00007150"/>
    </source>
</evidence>
<evidence type="ECO:0000256" key="6">
    <source>
        <dbReference type="ARBA" id="ARBA00023136"/>
    </source>
</evidence>
<dbReference type="STRING" id="89093.SAMN04488558_105130"/>
<comment type="catalytic activity">
    <reaction evidence="7">
        <text>L-cysteinyl-[prolipoprotein] + a 1,2-diacyl-sn-glycero-3-phospho-(1'-sn-glycerol) = an S-1,2-diacyl-sn-glyceryl-L-cysteinyl-[prolipoprotein] + sn-glycerol 1-phosphate + H(+)</text>
        <dbReference type="Rhea" id="RHEA:56712"/>
        <dbReference type="Rhea" id="RHEA-COMP:14679"/>
        <dbReference type="Rhea" id="RHEA-COMP:14680"/>
        <dbReference type="ChEBI" id="CHEBI:15378"/>
        <dbReference type="ChEBI" id="CHEBI:29950"/>
        <dbReference type="ChEBI" id="CHEBI:57685"/>
        <dbReference type="ChEBI" id="CHEBI:64716"/>
        <dbReference type="ChEBI" id="CHEBI:140658"/>
        <dbReference type="EC" id="2.5.1.145"/>
    </reaction>
</comment>
<dbReference type="GO" id="GO:0005886">
    <property type="term" value="C:plasma membrane"/>
    <property type="evidence" value="ECO:0007669"/>
    <property type="project" value="UniProtKB-SubCell"/>
</dbReference>
<protein>
    <recommendedName>
        <fullName evidence="7">Phosphatidylglycerol--prolipoprotein diacylglyceryl transferase</fullName>
        <ecNumber evidence="7">2.5.1.145</ecNumber>
    </recommendedName>
</protein>
<dbReference type="PROSITE" id="PS01311">
    <property type="entry name" value="LGT"/>
    <property type="match status" value="1"/>
</dbReference>
<organism evidence="8 9">
    <name type="scientific">Ignavigranum ruoffiae</name>
    <dbReference type="NCBI Taxonomy" id="89093"/>
    <lineage>
        <taxon>Bacteria</taxon>
        <taxon>Bacillati</taxon>
        <taxon>Bacillota</taxon>
        <taxon>Bacilli</taxon>
        <taxon>Lactobacillales</taxon>
        <taxon>Aerococcaceae</taxon>
        <taxon>Ignavigranum</taxon>
    </lineage>
</organism>
<evidence type="ECO:0000256" key="4">
    <source>
        <dbReference type="ARBA" id="ARBA00022692"/>
    </source>
</evidence>
<accession>A0A1H9DG58</accession>
<feature type="transmembrane region" description="Helical" evidence="7">
    <location>
        <begin position="92"/>
        <end position="109"/>
    </location>
</feature>
<dbReference type="NCBIfam" id="TIGR00544">
    <property type="entry name" value="lgt"/>
    <property type="match status" value="1"/>
</dbReference>
<keyword evidence="6 7" id="KW-0472">Membrane</keyword>
<dbReference type="EMBL" id="FOEN01000005">
    <property type="protein sequence ID" value="SEQ12480.1"/>
    <property type="molecule type" value="Genomic_DNA"/>
</dbReference>
<proteinExistence type="inferred from homology"/>
<evidence type="ECO:0000256" key="7">
    <source>
        <dbReference type="HAMAP-Rule" id="MF_01147"/>
    </source>
</evidence>
<dbReference type="UniPathway" id="UPA00664"/>
<keyword evidence="5 7" id="KW-1133">Transmembrane helix</keyword>
<feature type="transmembrane region" description="Helical" evidence="7">
    <location>
        <begin position="237"/>
        <end position="255"/>
    </location>
</feature>
<dbReference type="Pfam" id="PF01790">
    <property type="entry name" value="LGT"/>
    <property type="match status" value="1"/>
</dbReference>
<feature type="binding site" evidence="7">
    <location>
        <position position="135"/>
    </location>
    <ligand>
        <name>a 1,2-diacyl-sn-glycero-3-phospho-(1'-sn-glycerol)</name>
        <dbReference type="ChEBI" id="CHEBI:64716"/>
    </ligand>
</feature>
<keyword evidence="9" id="KW-1185">Reference proteome</keyword>
<keyword evidence="3 7" id="KW-0808">Transferase</keyword>
<dbReference type="AlphaFoldDB" id="A0A1H9DG58"/>
<dbReference type="Proteomes" id="UP000198833">
    <property type="component" value="Unassembled WGS sequence"/>
</dbReference>
<comment type="subcellular location">
    <subcellularLocation>
        <location evidence="7">Cell membrane</location>
        <topology evidence="7">Multi-pass membrane protein</topology>
    </subcellularLocation>
</comment>
<evidence type="ECO:0000256" key="2">
    <source>
        <dbReference type="ARBA" id="ARBA00022475"/>
    </source>
</evidence>
<dbReference type="HAMAP" id="MF_01147">
    <property type="entry name" value="Lgt"/>
    <property type="match status" value="1"/>
</dbReference>
<dbReference type="OrthoDB" id="871140at2"/>
<sequence length="270" mass="31026">MNSLVMNPTAIQIGDFSIQWYALIIGLGAWLAYRIFKREAFKMGMKEDDILDLVFWGIMIGFLGARVYYVIFRWDYYGQNLLQIFNIRGGGMAIYGGVIAGSLALIYLCRRRQLQLIDVFDAAAPALMLAQAIGRWGNFVNQEAYGGPVSREFLSRLYLPDWLIEQMNVAGIYHHPTFLYESVWNLIGFMMIISIRHRDRLLLRGEAALFYLVWYGLGRALIEGMRTDSLYWGPVRVSQALSILLCILGVVIGLYRRKNGQSYYTENLRL</sequence>
<evidence type="ECO:0000313" key="9">
    <source>
        <dbReference type="Proteomes" id="UP000198833"/>
    </source>
</evidence>
<name>A0A1H9DG58_9LACT</name>
<comment type="pathway">
    <text evidence="7">Protein modification; lipoprotein biosynthesis (diacylglyceryl transfer).</text>
</comment>
<evidence type="ECO:0000256" key="5">
    <source>
        <dbReference type="ARBA" id="ARBA00022989"/>
    </source>
</evidence>
<reference evidence="8 9" key="1">
    <citation type="submission" date="2016-10" db="EMBL/GenBank/DDBJ databases">
        <authorList>
            <person name="de Groot N.N."/>
        </authorList>
    </citation>
    <scope>NUCLEOTIDE SEQUENCE [LARGE SCALE GENOMIC DNA]</scope>
    <source>
        <strain evidence="8 9">DSM 15695</strain>
    </source>
</reference>
<dbReference type="RefSeq" id="WP_092571672.1">
    <property type="nucleotide sequence ID" value="NZ_CALUDV010000001.1"/>
</dbReference>
<dbReference type="PANTHER" id="PTHR30589">
    <property type="entry name" value="PROLIPOPROTEIN DIACYLGLYCERYL TRANSFERASE"/>
    <property type="match status" value="1"/>
</dbReference>
<keyword evidence="8" id="KW-0449">Lipoprotein</keyword>
<gene>
    <name evidence="7" type="primary">lgt</name>
    <name evidence="8" type="ORF">SAMN04488558_105130</name>
</gene>
<comment type="function">
    <text evidence="7">Catalyzes the transfer of the diacylglyceryl group from phosphatidylglycerol to the sulfhydryl group of the N-terminal cysteine of a prolipoprotein, the first step in the formation of mature lipoproteins.</text>
</comment>
<feature type="transmembrane region" description="Helical" evidence="7">
    <location>
        <begin position="201"/>
        <end position="217"/>
    </location>
</feature>
<keyword evidence="2 7" id="KW-1003">Cell membrane</keyword>
<dbReference type="GO" id="GO:0042158">
    <property type="term" value="P:lipoprotein biosynthetic process"/>
    <property type="evidence" value="ECO:0007669"/>
    <property type="project" value="UniProtKB-UniRule"/>
</dbReference>
<feature type="transmembrane region" description="Helical" evidence="7">
    <location>
        <begin position="53"/>
        <end position="72"/>
    </location>
</feature>
<evidence type="ECO:0000256" key="3">
    <source>
        <dbReference type="ARBA" id="ARBA00022679"/>
    </source>
</evidence>
<dbReference type="EC" id="2.5.1.145" evidence="7"/>
<dbReference type="PANTHER" id="PTHR30589:SF0">
    <property type="entry name" value="PHOSPHATIDYLGLYCEROL--PROLIPOPROTEIN DIACYLGLYCERYL TRANSFERASE"/>
    <property type="match status" value="1"/>
</dbReference>
<comment type="similarity">
    <text evidence="1 7">Belongs to the Lgt family.</text>
</comment>
<dbReference type="GO" id="GO:0008961">
    <property type="term" value="F:phosphatidylglycerol-prolipoprotein diacylglyceryl transferase activity"/>
    <property type="evidence" value="ECO:0007669"/>
    <property type="project" value="UniProtKB-UniRule"/>
</dbReference>
<evidence type="ECO:0000313" key="8">
    <source>
        <dbReference type="EMBL" id="SEQ12480.1"/>
    </source>
</evidence>
<dbReference type="InterPro" id="IPR001640">
    <property type="entry name" value="Lgt"/>
</dbReference>
<keyword evidence="4 7" id="KW-0812">Transmembrane</keyword>
<feature type="transmembrane region" description="Helical" evidence="7">
    <location>
        <begin position="16"/>
        <end position="33"/>
    </location>
</feature>